<name>A0A3S5WV71_AERCA</name>
<dbReference type="EMBL" id="CP025706">
    <property type="protein sequence ID" value="AXB03949.1"/>
    <property type="molecule type" value="Genomic_DNA"/>
</dbReference>
<accession>A0A3S5WV71</accession>
<evidence type="ECO:0000313" key="1">
    <source>
        <dbReference type="EMBL" id="AXB03949.1"/>
    </source>
</evidence>
<sequence>MISTRKVLQIHRFVSRAIDQTPSMTTLGMVQILDWTIMRVQQNQIREEAYPCIFARGAELFYLISSIRPFRRYNQLTALCVVDWCVQQHGFGLKDLHLDEQRVITERIRRDYREPVLQASDHFAQEYRYWFFMHSEPISKQSARSASAITSISRSLFDLNWI</sequence>
<evidence type="ECO:0000313" key="2">
    <source>
        <dbReference type="Proteomes" id="UP000266778"/>
    </source>
</evidence>
<reference evidence="1" key="1">
    <citation type="journal article" date="2019" name="J Environ">
        <title>Genetic characterization and potential molecular dissemination mechanism of tet (31) gene in Aeromonas caviae from an oxytetracycline wastewater treatment system.</title>
        <authorList>
            <person name="Shi Y."/>
            <person name="Tian Z."/>
            <person name="Leclercq S.O."/>
            <person name="Zhang H."/>
            <person name="Yang M."/>
            <person name="Zhang Y."/>
        </authorList>
    </citation>
    <scope>NUCLEOTIDE SEQUENCE</scope>
    <source>
        <strain evidence="1">T25-39</strain>
    </source>
</reference>
<protein>
    <submittedName>
        <fullName evidence="1">Uncharacterized protein</fullName>
    </submittedName>
</protein>
<dbReference type="AlphaFoldDB" id="A0A3S5WV71"/>
<proteinExistence type="predicted"/>
<organism evidence="1 2">
    <name type="scientific">Aeromonas caviae</name>
    <name type="common">Aeromonas punctata</name>
    <dbReference type="NCBI Taxonomy" id="648"/>
    <lineage>
        <taxon>Bacteria</taxon>
        <taxon>Pseudomonadati</taxon>
        <taxon>Pseudomonadota</taxon>
        <taxon>Gammaproteobacteria</taxon>
        <taxon>Aeromonadales</taxon>
        <taxon>Aeromonadaceae</taxon>
        <taxon>Aeromonas</taxon>
    </lineage>
</organism>
<gene>
    <name evidence="1" type="ORF">C1C91_01840</name>
</gene>
<dbReference type="Proteomes" id="UP000266778">
    <property type="component" value="Chromosome"/>
</dbReference>